<feature type="transmembrane region" description="Helical" evidence="8">
    <location>
        <begin position="173"/>
        <end position="191"/>
    </location>
</feature>
<dbReference type="Proteomes" id="UP001597307">
    <property type="component" value="Unassembled WGS sequence"/>
</dbReference>
<dbReference type="InterPro" id="IPR037294">
    <property type="entry name" value="ABC_BtuC-like"/>
</dbReference>
<dbReference type="InterPro" id="IPR000522">
    <property type="entry name" value="ABC_transptr_permease_BtuC"/>
</dbReference>
<evidence type="ECO:0000313" key="10">
    <source>
        <dbReference type="Proteomes" id="UP001597307"/>
    </source>
</evidence>
<dbReference type="PANTHER" id="PTHR30472">
    <property type="entry name" value="FERRIC ENTEROBACTIN TRANSPORT SYSTEM PERMEASE PROTEIN"/>
    <property type="match status" value="1"/>
</dbReference>
<evidence type="ECO:0000256" key="5">
    <source>
        <dbReference type="ARBA" id="ARBA00022692"/>
    </source>
</evidence>
<reference evidence="10" key="1">
    <citation type="journal article" date="2019" name="Int. J. Syst. Evol. Microbiol.">
        <title>The Global Catalogue of Microorganisms (GCM) 10K type strain sequencing project: providing services to taxonomists for standard genome sequencing and annotation.</title>
        <authorList>
            <consortium name="The Broad Institute Genomics Platform"/>
            <consortium name="The Broad Institute Genome Sequencing Center for Infectious Disease"/>
            <person name="Wu L."/>
            <person name="Ma J."/>
        </authorList>
    </citation>
    <scope>NUCLEOTIDE SEQUENCE [LARGE SCALE GENOMIC DNA]</scope>
    <source>
        <strain evidence="10">JCM 11496</strain>
    </source>
</reference>
<gene>
    <name evidence="9" type="ORF">ACFSFX_01380</name>
</gene>
<dbReference type="Pfam" id="PF01032">
    <property type="entry name" value="FecCD"/>
    <property type="match status" value="1"/>
</dbReference>
<dbReference type="EMBL" id="JBHUGA010000004">
    <property type="protein sequence ID" value="MFD1845247.1"/>
    <property type="molecule type" value="Genomic_DNA"/>
</dbReference>
<comment type="similarity">
    <text evidence="2">Belongs to the binding-protein-dependent transport system permease family. FecCD subfamily.</text>
</comment>
<evidence type="ECO:0000313" key="9">
    <source>
        <dbReference type="EMBL" id="MFD1845247.1"/>
    </source>
</evidence>
<name>A0ABW4Q3G8_9MICC</name>
<keyword evidence="4" id="KW-1003">Cell membrane</keyword>
<proteinExistence type="inferred from homology"/>
<comment type="caution">
    <text evidence="9">The sequence shown here is derived from an EMBL/GenBank/DDBJ whole genome shotgun (WGS) entry which is preliminary data.</text>
</comment>
<evidence type="ECO:0000256" key="6">
    <source>
        <dbReference type="ARBA" id="ARBA00022989"/>
    </source>
</evidence>
<dbReference type="Gene3D" id="1.10.3470.10">
    <property type="entry name" value="ABC transporter involved in vitamin B12 uptake, BtuC"/>
    <property type="match status" value="1"/>
</dbReference>
<protein>
    <submittedName>
        <fullName evidence="9">ABC transporter permease</fullName>
    </submittedName>
</protein>
<dbReference type="CDD" id="cd06550">
    <property type="entry name" value="TM_ABC_iron-siderophores_like"/>
    <property type="match status" value="1"/>
</dbReference>
<feature type="transmembrane region" description="Helical" evidence="8">
    <location>
        <begin position="41"/>
        <end position="62"/>
    </location>
</feature>
<keyword evidence="6 8" id="KW-1133">Transmembrane helix</keyword>
<evidence type="ECO:0000256" key="3">
    <source>
        <dbReference type="ARBA" id="ARBA00022448"/>
    </source>
</evidence>
<evidence type="ECO:0000256" key="1">
    <source>
        <dbReference type="ARBA" id="ARBA00004651"/>
    </source>
</evidence>
<dbReference type="SUPFAM" id="SSF81345">
    <property type="entry name" value="ABC transporter involved in vitamin B12 uptake, BtuC"/>
    <property type="match status" value="1"/>
</dbReference>
<dbReference type="PANTHER" id="PTHR30472:SF27">
    <property type="entry name" value="PETROBACTIN IMPORT SYSTEM PERMEASE PROTEIN YCLN"/>
    <property type="match status" value="1"/>
</dbReference>
<keyword evidence="10" id="KW-1185">Reference proteome</keyword>
<evidence type="ECO:0000256" key="8">
    <source>
        <dbReference type="SAM" id="Phobius"/>
    </source>
</evidence>
<sequence>MALAIGSTFIGVSDVTPASLLRGGADSEAAFLLLASRVPRTIALVLTGISLSVVGLIMQMLVRNKFVEPSTTGTAESAALGLLVATVFLPEVSLMGKMLVAALFALAGTSLFLLILRRIPVRSIVLVPLVGIMLGGIIGAVTTFYAYRLDLLQTLGVWMTGDFSGILRGRYELLWVAFAMTVIAYLAANRFTVAGLGQQFTNNAGLNYGRLLIFGLVIVSVVSAVVVVTAGVIPFLGLVVPNVVSLMMGDNVRNSMPWVAILGAGFVLVCDMIGRLVRFPYEIPLGVVVGVVGSAIFLYLLLRSPGRVH</sequence>
<organism evidence="9 10">
    <name type="scientific">Arthrobacter flavus</name>
    <dbReference type="NCBI Taxonomy" id="95172"/>
    <lineage>
        <taxon>Bacteria</taxon>
        <taxon>Bacillati</taxon>
        <taxon>Actinomycetota</taxon>
        <taxon>Actinomycetes</taxon>
        <taxon>Micrococcales</taxon>
        <taxon>Micrococcaceae</taxon>
        <taxon>Arthrobacter</taxon>
    </lineage>
</organism>
<dbReference type="RefSeq" id="WP_343877288.1">
    <property type="nucleotide sequence ID" value="NZ_BAAAIJ010000004.1"/>
</dbReference>
<feature type="transmembrane region" description="Helical" evidence="8">
    <location>
        <begin position="281"/>
        <end position="302"/>
    </location>
</feature>
<feature type="transmembrane region" description="Helical" evidence="8">
    <location>
        <begin position="256"/>
        <end position="274"/>
    </location>
</feature>
<evidence type="ECO:0000256" key="4">
    <source>
        <dbReference type="ARBA" id="ARBA00022475"/>
    </source>
</evidence>
<evidence type="ECO:0000256" key="7">
    <source>
        <dbReference type="ARBA" id="ARBA00023136"/>
    </source>
</evidence>
<feature type="transmembrane region" description="Helical" evidence="8">
    <location>
        <begin position="211"/>
        <end position="236"/>
    </location>
</feature>
<keyword evidence="5 8" id="KW-0812">Transmembrane</keyword>
<comment type="subcellular location">
    <subcellularLocation>
        <location evidence="1">Cell membrane</location>
        <topology evidence="1">Multi-pass membrane protein</topology>
    </subcellularLocation>
</comment>
<keyword evidence="7 8" id="KW-0472">Membrane</keyword>
<evidence type="ECO:0000256" key="2">
    <source>
        <dbReference type="ARBA" id="ARBA00007935"/>
    </source>
</evidence>
<accession>A0ABW4Q3G8</accession>
<feature type="transmembrane region" description="Helical" evidence="8">
    <location>
        <begin position="123"/>
        <end position="147"/>
    </location>
</feature>
<feature type="transmembrane region" description="Helical" evidence="8">
    <location>
        <begin position="98"/>
        <end position="116"/>
    </location>
</feature>
<keyword evidence="3" id="KW-0813">Transport</keyword>